<dbReference type="Pfam" id="PF07491">
    <property type="entry name" value="PPI_Ypi1"/>
    <property type="match status" value="1"/>
</dbReference>
<feature type="region of interest" description="Disordered" evidence="3">
    <location>
        <begin position="98"/>
        <end position="132"/>
    </location>
</feature>
<dbReference type="Proteomes" id="UP000192578">
    <property type="component" value="Unassembled WGS sequence"/>
</dbReference>
<comment type="caution">
    <text evidence="4">The sequence shown here is derived from an EMBL/GenBank/DDBJ whole genome shotgun (WGS) entry which is preliminary data.</text>
</comment>
<dbReference type="PANTHER" id="PTHR20835">
    <property type="entry name" value="E3 UBIQUITIN-PROTEIN LIGASE PPP1R11-RELATED"/>
    <property type="match status" value="1"/>
</dbReference>
<accession>A0A1W0WL24</accession>
<evidence type="ECO:0000256" key="1">
    <source>
        <dbReference type="ARBA" id="ARBA00021994"/>
    </source>
</evidence>
<proteinExistence type="predicted"/>
<organism evidence="4 5">
    <name type="scientific">Hypsibius exemplaris</name>
    <name type="common">Freshwater tardigrade</name>
    <dbReference type="NCBI Taxonomy" id="2072580"/>
    <lineage>
        <taxon>Eukaryota</taxon>
        <taxon>Metazoa</taxon>
        <taxon>Ecdysozoa</taxon>
        <taxon>Tardigrada</taxon>
        <taxon>Eutardigrada</taxon>
        <taxon>Parachela</taxon>
        <taxon>Hypsibioidea</taxon>
        <taxon>Hypsibiidae</taxon>
        <taxon>Hypsibius</taxon>
    </lineage>
</organism>
<dbReference type="GO" id="GO:0004865">
    <property type="term" value="F:protein serine/threonine phosphatase inhibitor activity"/>
    <property type="evidence" value="ECO:0007669"/>
    <property type="project" value="InterPro"/>
</dbReference>
<reference evidence="5" key="1">
    <citation type="submission" date="2017-01" db="EMBL/GenBank/DDBJ databases">
        <title>Comparative genomics of anhydrobiosis in the tardigrade Hypsibius dujardini.</title>
        <authorList>
            <person name="Yoshida Y."/>
            <person name="Koutsovoulos G."/>
            <person name="Laetsch D."/>
            <person name="Stevens L."/>
            <person name="Kumar S."/>
            <person name="Horikawa D."/>
            <person name="Ishino K."/>
            <person name="Komine S."/>
            <person name="Tomita M."/>
            <person name="Blaxter M."/>
            <person name="Arakawa K."/>
        </authorList>
    </citation>
    <scope>NUCLEOTIDE SEQUENCE [LARGE SCALE GENOMIC DNA]</scope>
    <source>
        <strain evidence="5">Z151</strain>
    </source>
</reference>
<dbReference type="OrthoDB" id="307488at2759"/>
<evidence type="ECO:0000256" key="2">
    <source>
        <dbReference type="ARBA" id="ARBA00031039"/>
    </source>
</evidence>
<gene>
    <name evidence="4" type="ORF">BV898_09968</name>
</gene>
<evidence type="ECO:0000313" key="4">
    <source>
        <dbReference type="EMBL" id="OQV15872.1"/>
    </source>
</evidence>
<sequence>MGDVPDGHSTTSITETITLTDVLPPVVADHEPTLTLKLKKPRTSREVHWAEGTVDNEGMDKKKSKCCCIYEKPKTFDESSSESDDECEHCRGHVEKKKTKRVKLTELNDPAGPSPDADAADLPPVSPPAPLS</sequence>
<evidence type="ECO:0000256" key="3">
    <source>
        <dbReference type="SAM" id="MobiDB-lite"/>
    </source>
</evidence>
<evidence type="ECO:0000313" key="5">
    <source>
        <dbReference type="Proteomes" id="UP000192578"/>
    </source>
</evidence>
<name>A0A1W0WL24_HYPEX</name>
<feature type="compositionally biased region" description="Low complexity" evidence="3">
    <location>
        <begin position="109"/>
        <end position="123"/>
    </location>
</feature>
<dbReference type="PANTHER" id="PTHR20835:SF0">
    <property type="entry name" value="E3 UBIQUITIN-PROTEIN LIGASE PPP1R11"/>
    <property type="match status" value="1"/>
</dbReference>
<dbReference type="EMBL" id="MTYJ01000081">
    <property type="protein sequence ID" value="OQV15872.1"/>
    <property type="molecule type" value="Genomic_DNA"/>
</dbReference>
<dbReference type="GO" id="GO:0005634">
    <property type="term" value="C:nucleus"/>
    <property type="evidence" value="ECO:0007669"/>
    <property type="project" value="TreeGrafter"/>
</dbReference>
<dbReference type="GO" id="GO:0008157">
    <property type="term" value="F:protein phosphatase 1 binding"/>
    <property type="evidence" value="ECO:0007669"/>
    <property type="project" value="TreeGrafter"/>
</dbReference>
<dbReference type="AlphaFoldDB" id="A0A1W0WL24"/>
<keyword evidence="5" id="KW-1185">Reference proteome</keyword>
<protein>
    <recommendedName>
        <fullName evidence="1">E3 ubiquitin-protein ligase PPP1R11</fullName>
    </recommendedName>
    <alternativeName>
        <fullName evidence="2">Protein phosphatase 1 regulatory subunit 11</fullName>
    </alternativeName>
</protein>
<dbReference type="InterPro" id="IPR011107">
    <property type="entry name" value="PPI_Ypi1"/>
</dbReference>